<evidence type="ECO:0000313" key="3">
    <source>
        <dbReference type="EMBL" id="OJJ95776.1"/>
    </source>
</evidence>
<dbReference type="EMBL" id="KV878988">
    <property type="protein sequence ID" value="OJJ95776.1"/>
    <property type="molecule type" value="Genomic_DNA"/>
</dbReference>
<keyword evidence="4" id="KW-1185">Reference proteome</keyword>
<dbReference type="PANTHER" id="PTHR34853">
    <property type="match status" value="1"/>
</dbReference>
<dbReference type="OMA" id="AEWAGEY"/>
<dbReference type="VEuPathDB" id="FungiDB:ASPACDRAFT_1883372"/>
<dbReference type="Gene3D" id="3.40.50.1820">
    <property type="entry name" value="alpha/beta hydrolase"/>
    <property type="match status" value="1"/>
</dbReference>
<dbReference type="AlphaFoldDB" id="A0A1L9WI03"/>
<dbReference type="RefSeq" id="XP_020052116.1">
    <property type="nucleotide sequence ID" value="XM_020198330.1"/>
</dbReference>
<gene>
    <name evidence="3" type="ORF">ASPACDRAFT_1883372</name>
</gene>
<dbReference type="Pfam" id="PF03583">
    <property type="entry name" value="LIP"/>
    <property type="match status" value="1"/>
</dbReference>
<dbReference type="InterPro" id="IPR029058">
    <property type="entry name" value="AB_hydrolase_fold"/>
</dbReference>
<evidence type="ECO:0008006" key="5">
    <source>
        <dbReference type="Google" id="ProtNLM"/>
    </source>
</evidence>
<dbReference type="Gene3D" id="1.10.260.130">
    <property type="match status" value="1"/>
</dbReference>
<evidence type="ECO:0000313" key="4">
    <source>
        <dbReference type="Proteomes" id="UP000184546"/>
    </source>
</evidence>
<name>A0A1L9WI03_ASPA1</name>
<evidence type="ECO:0000256" key="1">
    <source>
        <dbReference type="ARBA" id="ARBA00022801"/>
    </source>
</evidence>
<dbReference type="GO" id="GO:0016042">
    <property type="term" value="P:lipid catabolic process"/>
    <property type="evidence" value="ECO:0007669"/>
    <property type="project" value="UniProtKB-UniRule"/>
</dbReference>
<protein>
    <recommendedName>
        <fullName evidence="5">Secretory lipase-domain-containing protein</fullName>
    </recommendedName>
</protein>
<accession>A0A1L9WI03</accession>
<dbReference type="InterPro" id="IPR005152">
    <property type="entry name" value="Lipase_secreted"/>
</dbReference>
<dbReference type="PANTHER" id="PTHR34853:SF5">
    <property type="entry name" value="LIP-DOMAIN-CONTAINING PROTEIN-RELATED"/>
    <property type="match status" value="1"/>
</dbReference>
<reference evidence="4" key="1">
    <citation type="journal article" date="2017" name="Genome Biol.">
        <title>Comparative genomics reveals high biological diversity and specific adaptations in the industrially and medically important fungal genus Aspergillus.</title>
        <authorList>
            <person name="de Vries R.P."/>
            <person name="Riley R."/>
            <person name="Wiebenga A."/>
            <person name="Aguilar-Osorio G."/>
            <person name="Amillis S."/>
            <person name="Uchima C.A."/>
            <person name="Anderluh G."/>
            <person name="Asadollahi M."/>
            <person name="Askin M."/>
            <person name="Barry K."/>
            <person name="Battaglia E."/>
            <person name="Bayram O."/>
            <person name="Benocci T."/>
            <person name="Braus-Stromeyer S.A."/>
            <person name="Caldana C."/>
            <person name="Canovas D."/>
            <person name="Cerqueira G.C."/>
            <person name="Chen F."/>
            <person name="Chen W."/>
            <person name="Choi C."/>
            <person name="Clum A."/>
            <person name="Dos Santos R.A."/>
            <person name="Damasio A.R."/>
            <person name="Diallinas G."/>
            <person name="Emri T."/>
            <person name="Fekete E."/>
            <person name="Flipphi M."/>
            <person name="Freyberg S."/>
            <person name="Gallo A."/>
            <person name="Gournas C."/>
            <person name="Habgood R."/>
            <person name="Hainaut M."/>
            <person name="Harispe M.L."/>
            <person name="Henrissat B."/>
            <person name="Hilden K.S."/>
            <person name="Hope R."/>
            <person name="Hossain A."/>
            <person name="Karabika E."/>
            <person name="Karaffa L."/>
            <person name="Karanyi Z."/>
            <person name="Krasevec N."/>
            <person name="Kuo A."/>
            <person name="Kusch H."/>
            <person name="LaButti K."/>
            <person name="Lagendijk E.L."/>
            <person name="Lapidus A."/>
            <person name="Levasseur A."/>
            <person name="Lindquist E."/>
            <person name="Lipzen A."/>
            <person name="Logrieco A.F."/>
            <person name="MacCabe A."/>
            <person name="Maekelae M.R."/>
            <person name="Malavazi I."/>
            <person name="Melin P."/>
            <person name="Meyer V."/>
            <person name="Mielnichuk N."/>
            <person name="Miskei M."/>
            <person name="Molnar A.P."/>
            <person name="Mule G."/>
            <person name="Ngan C.Y."/>
            <person name="Orejas M."/>
            <person name="Orosz E."/>
            <person name="Ouedraogo J.P."/>
            <person name="Overkamp K.M."/>
            <person name="Park H.-S."/>
            <person name="Perrone G."/>
            <person name="Piumi F."/>
            <person name="Punt P.J."/>
            <person name="Ram A.F."/>
            <person name="Ramon A."/>
            <person name="Rauscher S."/>
            <person name="Record E."/>
            <person name="Riano-Pachon D.M."/>
            <person name="Robert V."/>
            <person name="Roehrig J."/>
            <person name="Ruller R."/>
            <person name="Salamov A."/>
            <person name="Salih N.S."/>
            <person name="Samson R.A."/>
            <person name="Sandor E."/>
            <person name="Sanguinetti M."/>
            <person name="Schuetze T."/>
            <person name="Sepcic K."/>
            <person name="Shelest E."/>
            <person name="Sherlock G."/>
            <person name="Sophianopoulou V."/>
            <person name="Squina F.M."/>
            <person name="Sun H."/>
            <person name="Susca A."/>
            <person name="Todd R.B."/>
            <person name="Tsang A."/>
            <person name="Unkles S.E."/>
            <person name="van de Wiele N."/>
            <person name="van Rossen-Uffink D."/>
            <person name="Oliveira J.V."/>
            <person name="Vesth T.C."/>
            <person name="Visser J."/>
            <person name="Yu J.-H."/>
            <person name="Zhou M."/>
            <person name="Andersen M.R."/>
            <person name="Archer D.B."/>
            <person name="Baker S.E."/>
            <person name="Benoit I."/>
            <person name="Brakhage A.A."/>
            <person name="Braus G.H."/>
            <person name="Fischer R."/>
            <person name="Frisvad J.C."/>
            <person name="Goldman G.H."/>
            <person name="Houbraken J."/>
            <person name="Oakley B."/>
            <person name="Pocsi I."/>
            <person name="Scazzocchio C."/>
            <person name="Seiboth B."/>
            <person name="vanKuyk P.A."/>
            <person name="Wortman J."/>
            <person name="Dyer P.S."/>
            <person name="Grigoriev I.V."/>
        </authorList>
    </citation>
    <scope>NUCLEOTIDE SEQUENCE [LARGE SCALE GENOMIC DNA]</scope>
    <source>
        <strain evidence="4">ATCC 16872 / CBS 172.66 / WB 5094</strain>
    </source>
</reference>
<dbReference type="GO" id="GO:0004806">
    <property type="term" value="F:triacylglycerol lipase activity"/>
    <property type="evidence" value="ECO:0007669"/>
    <property type="project" value="UniProtKB-UniRule"/>
</dbReference>
<dbReference type="PIRSF" id="PIRSF029171">
    <property type="entry name" value="Esterase_LipA"/>
    <property type="match status" value="1"/>
</dbReference>
<evidence type="ECO:0000256" key="2">
    <source>
        <dbReference type="PIRNR" id="PIRNR029171"/>
    </source>
</evidence>
<proteinExistence type="inferred from homology"/>
<dbReference type="SUPFAM" id="SSF53474">
    <property type="entry name" value="alpha/beta-Hydrolases"/>
    <property type="match status" value="1"/>
</dbReference>
<comment type="similarity">
    <text evidence="2">Belongs to the AB hydrolase superfamily. Lipase family.</text>
</comment>
<organism evidence="3 4">
    <name type="scientific">Aspergillus aculeatus (strain ATCC 16872 / CBS 172.66 / WB 5094)</name>
    <dbReference type="NCBI Taxonomy" id="690307"/>
    <lineage>
        <taxon>Eukaryota</taxon>
        <taxon>Fungi</taxon>
        <taxon>Dikarya</taxon>
        <taxon>Ascomycota</taxon>
        <taxon>Pezizomycotina</taxon>
        <taxon>Eurotiomycetes</taxon>
        <taxon>Eurotiomycetidae</taxon>
        <taxon>Eurotiales</taxon>
        <taxon>Aspergillaceae</taxon>
        <taxon>Aspergillus</taxon>
        <taxon>Aspergillus subgen. Circumdati</taxon>
    </lineage>
</organism>
<dbReference type="GeneID" id="30972144"/>
<keyword evidence="1" id="KW-0378">Hydrolase</keyword>
<dbReference type="OrthoDB" id="2373480at2759"/>
<sequence length="452" mass="49148">MLSSLNDSVQSLLVPQWLSILFKMLIVSHLLRLMALLWAVTPLTGATNLPRGYNKPLAPNSDPFYTPDDDSWRAQPPGSILKSRQVTVGSALLIPKGLAAGYQLLYRTTNTHGLPNYTVTTILIPFGAKLDRFISFQTGYDSANNDCGPSYGLQFGASTNASEALIELTVGMLPYLDQGIPLVVPDYLQVDAAFTVGPTTAYGVLDSMRAVLRSTHITGLSENATITMQGYSQGGLAAEWAGEYRSTYAPEVHIAGAAIGGMPVNISEVFVGVEKTLSSGLAAGTLVGIGNAYPEFRAYVDEHLIPKYRPFLEIARKECVADFYKIIYGYNAQLAFRNITDWFDTGRGFISDNLDLFNEIGVLGLHGMPDFPMFVWKGTDDEVAVGIEEHDALVQAWCDAGVPIQYLRVHKTLHTPSIPPGLPGARAFMMDVFEGNPPTECTTEDKFGTGDE</sequence>
<dbReference type="Proteomes" id="UP000184546">
    <property type="component" value="Unassembled WGS sequence"/>
</dbReference>